<dbReference type="InterPro" id="IPR036537">
    <property type="entry name" value="Adaptor_Cbl_N_dom_sf"/>
</dbReference>
<dbReference type="AlphaFoldDB" id="A0AAD7MFF0"/>
<dbReference type="Gene3D" id="3.40.50.300">
    <property type="entry name" value="P-loop containing nucleotide triphosphate hydrolases"/>
    <property type="match status" value="1"/>
</dbReference>
<protein>
    <submittedName>
        <fullName evidence="3">Uncharacterized protein</fullName>
    </submittedName>
</protein>
<keyword evidence="4" id="KW-1185">Reference proteome</keyword>
<dbReference type="InterPro" id="IPR011990">
    <property type="entry name" value="TPR-like_helical_dom_sf"/>
</dbReference>
<dbReference type="PANTHER" id="PTHR47691:SF3">
    <property type="entry name" value="HTH-TYPE TRANSCRIPTIONAL REGULATOR RV0890C-RELATED"/>
    <property type="match status" value="1"/>
</dbReference>
<dbReference type="Pfam" id="PF20703">
    <property type="entry name" value="nSTAND1"/>
    <property type="match status" value="1"/>
</dbReference>
<dbReference type="Proteomes" id="UP001215598">
    <property type="component" value="Unassembled WGS sequence"/>
</dbReference>
<evidence type="ECO:0000313" key="3">
    <source>
        <dbReference type="EMBL" id="KAJ7714053.1"/>
    </source>
</evidence>
<dbReference type="EMBL" id="JARKIB010000331">
    <property type="protein sequence ID" value="KAJ7714053.1"/>
    <property type="molecule type" value="Genomic_DNA"/>
</dbReference>
<dbReference type="SUPFAM" id="SSF52540">
    <property type="entry name" value="P-loop containing nucleoside triphosphate hydrolases"/>
    <property type="match status" value="1"/>
</dbReference>
<accession>A0AAD7MFF0</accession>
<proteinExistence type="predicted"/>
<dbReference type="InterPro" id="IPR049052">
    <property type="entry name" value="nSTAND1"/>
</dbReference>
<evidence type="ECO:0000259" key="2">
    <source>
        <dbReference type="Pfam" id="PF22215"/>
    </source>
</evidence>
<dbReference type="Gene3D" id="1.25.40.10">
    <property type="entry name" value="Tetratricopeptide repeat domain"/>
    <property type="match status" value="1"/>
</dbReference>
<sequence>MPPQDPTTEARIHKLSACLAPAVTLLEELNDAFGPPFIQLILNTVQALIAGVQNVKRNKDKCFQLVEVIHQVLYPIIHLHLKAGAAGSLPPEVLNTITQFTDTLHKIYTFIEIQQDGNKIKQFFRQSEANKLLKDCHTGLDQAIETFKVQTGLTMLNNVIQIQHEAETMHKDLLEIIATLSDGTISDRSSSVFYNKANGSQLSSDSFSLLPSKPKIFHGRDSELKHIMGVLSKDAPRIAILGGGGMGKTSLARAALHHTDTCVKFEHRFFISAEAATTAVELAALIGLHLGLEPRKDLTKPVVRYFARQIGPCLLILDNLETPWEPIQSRGGVESFLSLLADVEHLAIMITMRGSERPGQVLWTPPRLHPLQPLSDEASQQVFEEITDDSHASKERSQLLAFTENMPLAVNLMAHLVEYEGIDNVLTRWKAEKTAALSTGYGRTSNLDASIALSCSSPRITPGARELLRLLSILPDGLSDAELIQSNLPIGNIQACKSVLIATSLAYKDTKSRLRSLVPIREHIQQFSPPSETLVQAIRKSFHHLLALYQKHNDAHLGVILPQITANLANLEEVLQRGLHPGSLDFSETLQSVLCLNSFFRLTRDGTTTLLSKIPIHLCDHRINVLYVTECLFLRPRDHHQLITHGIFHLQHLHDPMLEARFYMAAGAAVFLNPQPNSQHLKFLEKALALSSSIGDSKGQYQALIRIADFKWRTGDFKSSLAISKEGHKLAYQAADLCEVSTAMHITALALTALGDYMEAVTQLTRARELLSLCGITSGQLCQDIMNSQAEIHLQKSEYAEARSIYAIILQDNLLDPSSYAYGLALLNLSLVGVLIGATNDTVHLTLDQAQEIFTAAEYQFNTMHFTLILADLNLTEGNKASTKTQIQNYLKSAWATDTEVVSQCLERLADISRWPMEPRHGTWPVLYLCHAHMSKERLAFYKALLFIGDLFIGADEVTAESLFLVALEGFTFMDVHRSRAQCMLRLGDLAQKRGKITKAVDLWSSARPLFERSLQAKDVAVIDMKLMALEQGHKISLAQLAVLNAPSTM</sequence>
<dbReference type="Gene3D" id="1.20.930.20">
    <property type="entry name" value="Adaptor protein Cbl, N-terminal domain"/>
    <property type="match status" value="1"/>
</dbReference>
<dbReference type="CDD" id="cd21037">
    <property type="entry name" value="MLKL_NTD"/>
    <property type="match status" value="1"/>
</dbReference>
<reference evidence="3" key="1">
    <citation type="submission" date="2023-03" db="EMBL/GenBank/DDBJ databases">
        <title>Massive genome expansion in bonnet fungi (Mycena s.s.) driven by repeated elements and novel gene families across ecological guilds.</title>
        <authorList>
            <consortium name="Lawrence Berkeley National Laboratory"/>
            <person name="Harder C.B."/>
            <person name="Miyauchi S."/>
            <person name="Viragh M."/>
            <person name="Kuo A."/>
            <person name="Thoen E."/>
            <person name="Andreopoulos B."/>
            <person name="Lu D."/>
            <person name="Skrede I."/>
            <person name="Drula E."/>
            <person name="Henrissat B."/>
            <person name="Morin E."/>
            <person name="Kohler A."/>
            <person name="Barry K."/>
            <person name="LaButti K."/>
            <person name="Morin E."/>
            <person name="Salamov A."/>
            <person name="Lipzen A."/>
            <person name="Mereny Z."/>
            <person name="Hegedus B."/>
            <person name="Baldrian P."/>
            <person name="Stursova M."/>
            <person name="Weitz H."/>
            <person name="Taylor A."/>
            <person name="Grigoriev I.V."/>
            <person name="Nagy L.G."/>
            <person name="Martin F."/>
            <person name="Kauserud H."/>
        </authorList>
    </citation>
    <scope>NUCLEOTIDE SEQUENCE</scope>
    <source>
        <strain evidence="3">CBHHK182m</strain>
    </source>
</reference>
<dbReference type="SUPFAM" id="SSF48452">
    <property type="entry name" value="TPR-like"/>
    <property type="match status" value="1"/>
</dbReference>
<evidence type="ECO:0000259" key="1">
    <source>
        <dbReference type="Pfam" id="PF20703"/>
    </source>
</evidence>
<dbReference type="InterPro" id="IPR059179">
    <property type="entry name" value="MLKL-like_MCAfunc"/>
</dbReference>
<gene>
    <name evidence="3" type="ORF">B0H16DRAFT_1809003</name>
</gene>
<comment type="caution">
    <text evidence="3">The sequence shown here is derived from an EMBL/GenBank/DDBJ whole genome shotgun (WGS) entry which is preliminary data.</text>
</comment>
<dbReference type="PANTHER" id="PTHR47691">
    <property type="entry name" value="REGULATOR-RELATED"/>
    <property type="match status" value="1"/>
</dbReference>
<name>A0AAD7MFF0_9AGAR</name>
<organism evidence="3 4">
    <name type="scientific">Mycena metata</name>
    <dbReference type="NCBI Taxonomy" id="1033252"/>
    <lineage>
        <taxon>Eukaryota</taxon>
        <taxon>Fungi</taxon>
        <taxon>Dikarya</taxon>
        <taxon>Basidiomycota</taxon>
        <taxon>Agaricomycotina</taxon>
        <taxon>Agaricomycetes</taxon>
        <taxon>Agaricomycetidae</taxon>
        <taxon>Agaricales</taxon>
        <taxon>Marasmiineae</taxon>
        <taxon>Mycenaceae</taxon>
        <taxon>Mycena</taxon>
    </lineage>
</organism>
<evidence type="ECO:0000313" key="4">
    <source>
        <dbReference type="Proteomes" id="UP001215598"/>
    </source>
</evidence>
<feature type="domain" description="Novel STAND NTPase 1" evidence="1">
    <location>
        <begin position="213"/>
        <end position="354"/>
    </location>
</feature>
<dbReference type="GO" id="GO:0007166">
    <property type="term" value="P:cell surface receptor signaling pathway"/>
    <property type="evidence" value="ECO:0007669"/>
    <property type="project" value="InterPro"/>
</dbReference>
<dbReference type="InterPro" id="IPR027417">
    <property type="entry name" value="P-loop_NTPase"/>
</dbReference>
<dbReference type="Pfam" id="PF22215">
    <property type="entry name" value="MLKL_N"/>
    <property type="match status" value="1"/>
</dbReference>
<dbReference type="InterPro" id="IPR054000">
    <property type="entry name" value="MLKL_N"/>
</dbReference>
<feature type="domain" description="Mixed lineage kinase" evidence="2">
    <location>
        <begin position="41"/>
        <end position="166"/>
    </location>
</feature>